<sequence length="283" mass="30731">MTSEVEARAADSGAGATDTFRQSGKLQGEADIPPERVNLLAGELIKAANDVAEKHEVTYEEFNILKAWLIQVGEDGEWPLFLDVFLEHTVEDVNTRHREGTKGSIEGPYYVPDAPTISSPATLPMRPDEKGTPLTLKGSVTSTGGEALTDAKVEIWLADDEGFYSRFAPGLPEWNLRATVPVDSEGNYEIHGIKPAPYQIPTDGATGKLIAAADWHAWRPAHLHIKVSAPGHELLTQQLYFPGDQHNDDDIAAAVKPELLLDPQPNGEGGETAVYDYVLDAQA</sequence>
<feature type="region of interest" description="Disordered" evidence="7">
    <location>
        <begin position="119"/>
        <end position="143"/>
    </location>
</feature>
<dbReference type="EMBL" id="BMIS01000011">
    <property type="protein sequence ID" value="GGE74542.1"/>
    <property type="molecule type" value="Genomic_DNA"/>
</dbReference>
<evidence type="ECO:0000256" key="4">
    <source>
        <dbReference type="ARBA" id="ARBA00022964"/>
    </source>
</evidence>
<name>A0A917ESK3_9MICC</name>
<dbReference type="Proteomes" id="UP000633136">
    <property type="component" value="Unassembled WGS sequence"/>
</dbReference>
<dbReference type="RefSeq" id="WP_188685703.1">
    <property type="nucleotide sequence ID" value="NZ_BMIS01000011.1"/>
</dbReference>
<evidence type="ECO:0000256" key="3">
    <source>
        <dbReference type="ARBA" id="ARBA00022723"/>
    </source>
</evidence>
<dbReference type="InterPro" id="IPR050770">
    <property type="entry name" value="Intradiol_RC_Dioxygenase"/>
</dbReference>
<dbReference type="Pfam" id="PF04444">
    <property type="entry name" value="Dioxygenase_N"/>
    <property type="match status" value="1"/>
</dbReference>
<keyword evidence="3" id="KW-0479">Metal-binding</keyword>
<dbReference type="InterPro" id="IPR043029">
    <property type="entry name" value="1_2-CTD_multi_dom"/>
</dbReference>
<evidence type="ECO:0000256" key="2">
    <source>
        <dbReference type="ARBA" id="ARBA00007825"/>
    </source>
</evidence>
<dbReference type="InterPro" id="IPR012800">
    <property type="entry name" value="Cchol_dOase_actb"/>
</dbReference>
<proteinExistence type="inferred from homology"/>
<dbReference type="SUPFAM" id="SSF49482">
    <property type="entry name" value="Aromatic compound dioxygenase"/>
    <property type="match status" value="1"/>
</dbReference>
<dbReference type="Pfam" id="PF00775">
    <property type="entry name" value="Dioxygenase_C"/>
    <property type="match status" value="1"/>
</dbReference>
<dbReference type="NCBIfam" id="TIGR02438">
    <property type="entry name" value="catachol_actin"/>
    <property type="match status" value="1"/>
</dbReference>
<evidence type="ECO:0000256" key="5">
    <source>
        <dbReference type="ARBA" id="ARBA00023002"/>
    </source>
</evidence>
<keyword evidence="4" id="KW-0223">Dioxygenase</keyword>
<dbReference type="Gene3D" id="6.10.10.40">
    <property type="entry name" value="Catechol 1,2-dioxygenase multimerisation domain-like"/>
    <property type="match status" value="1"/>
</dbReference>
<keyword evidence="5" id="KW-0560">Oxidoreductase</keyword>
<dbReference type="InterPro" id="IPR007535">
    <property type="entry name" value="Catechol_dOase_N"/>
</dbReference>
<dbReference type="InterPro" id="IPR015889">
    <property type="entry name" value="Intradiol_dOase_core"/>
</dbReference>
<feature type="domain" description="Intradiol ring-cleavage dioxygenases" evidence="8">
    <location>
        <begin position="136"/>
        <end position="164"/>
    </location>
</feature>
<feature type="region of interest" description="Disordered" evidence="7">
    <location>
        <begin position="1"/>
        <end position="28"/>
    </location>
</feature>
<dbReference type="GO" id="GO:0008199">
    <property type="term" value="F:ferric iron binding"/>
    <property type="evidence" value="ECO:0007669"/>
    <property type="project" value="InterPro"/>
</dbReference>
<comment type="similarity">
    <text evidence="2">Belongs to the intradiol ring-cleavage dioxygenase family.</text>
</comment>
<evidence type="ECO:0000256" key="7">
    <source>
        <dbReference type="SAM" id="MobiDB-lite"/>
    </source>
</evidence>
<dbReference type="GO" id="GO:0018576">
    <property type="term" value="F:catechol 1,2-dioxygenase activity"/>
    <property type="evidence" value="ECO:0007669"/>
    <property type="project" value="InterPro"/>
</dbReference>
<dbReference type="Gene3D" id="2.60.130.10">
    <property type="entry name" value="Aromatic compound dioxygenase"/>
    <property type="match status" value="1"/>
</dbReference>
<comment type="cofactor">
    <cofactor evidence="1">
        <name>Fe(3+)</name>
        <dbReference type="ChEBI" id="CHEBI:29034"/>
    </cofactor>
</comment>
<evidence type="ECO:0000256" key="6">
    <source>
        <dbReference type="ARBA" id="ARBA00023004"/>
    </source>
</evidence>
<evidence type="ECO:0000313" key="9">
    <source>
        <dbReference type="EMBL" id="GGE74542.1"/>
    </source>
</evidence>
<evidence type="ECO:0000259" key="8">
    <source>
        <dbReference type="PROSITE" id="PS00083"/>
    </source>
</evidence>
<reference evidence="9" key="2">
    <citation type="submission" date="2020-09" db="EMBL/GenBank/DDBJ databases">
        <authorList>
            <person name="Sun Q."/>
            <person name="Zhou Y."/>
        </authorList>
    </citation>
    <scope>NUCLEOTIDE SEQUENCE</scope>
    <source>
        <strain evidence="9">CGMCC 1.15388</strain>
    </source>
</reference>
<reference evidence="9" key="1">
    <citation type="journal article" date="2014" name="Int. J. Syst. Evol. Microbiol.">
        <title>Complete genome sequence of Corynebacterium casei LMG S-19264T (=DSM 44701T), isolated from a smear-ripened cheese.</title>
        <authorList>
            <consortium name="US DOE Joint Genome Institute (JGI-PGF)"/>
            <person name="Walter F."/>
            <person name="Albersmeier A."/>
            <person name="Kalinowski J."/>
            <person name="Ruckert C."/>
        </authorList>
    </citation>
    <scope>NUCLEOTIDE SEQUENCE</scope>
    <source>
        <strain evidence="9">CGMCC 1.15388</strain>
    </source>
</reference>
<keyword evidence="6" id="KW-0408">Iron</keyword>
<protein>
    <submittedName>
        <fullName evidence="9">Catechol 1,2-dioxygenase</fullName>
    </submittedName>
</protein>
<gene>
    <name evidence="9" type="primary">catA</name>
    <name evidence="9" type="ORF">GCM10011401_22230</name>
</gene>
<evidence type="ECO:0000313" key="10">
    <source>
        <dbReference type="Proteomes" id="UP000633136"/>
    </source>
</evidence>
<evidence type="ECO:0000256" key="1">
    <source>
        <dbReference type="ARBA" id="ARBA00001965"/>
    </source>
</evidence>
<organism evidence="9 10">
    <name type="scientific">Nesterenkonia cremea</name>
    <dbReference type="NCBI Taxonomy" id="1882340"/>
    <lineage>
        <taxon>Bacteria</taxon>
        <taxon>Bacillati</taxon>
        <taxon>Actinomycetota</taxon>
        <taxon>Actinomycetes</taxon>
        <taxon>Micrococcales</taxon>
        <taxon>Micrococcaceae</taxon>
        <taxon>Nesterenkonia</taxon>
    </lineage>
</organism>
<dbReference type="InterPro" id="IPR000627">
    <property type="entry name" value="Intradiol_dOase_C"/>
</dbReference>
<keyword evidence="10" id="KW-1185">Reference proteome</keyword>
<dbReference type="PANTHER" id="PTHR33711:SF7">
    <property type="entry name" value="INTRADIOL RING-CLEAVAGE DIOXYGENASES DOMAIN-CONTAINING PROTEIN-RELATED"/>
    <property type="match status" value="1"/>
</dbReference>
<comment type="caution">
    <text evidence="9">The sequence shown here is derived from an EMBL/GenBank/DDBJ whole genome shotgun (WGS) entry which is preliminary data.</text>
</comment>
<dbReference type="PROSITE" id="PS00083">
    <property type="entry name" value="INTRADIOL_DIOXYGENAS"/>
    <property type="match status" value="1"/>
</dbReference>
<dbReference type="AlphaFoldDB" id="A0A917ESK3"/>
<dbReference type="GO" id="GO:0009712">
    <property type="term" value="P:catechol-containing compound metabolic process"/>
    <property type="evidence" value="ECO:0007669"/>
    <property type="project" value="InterPro"/>
</dbReference>
<accession>A0A917ESK3</accession>
<dbReference type="PANTHER" id="PTHR33711">
    <property type="entry name" value="DIOXYGENASE, PUTATIVE (AFU_ORTHOLOGUE AFUA_2G02910)-RELATED"/>
    <property type="match status" value="1"/>
</dbReference>